<dbReference type="Proteomes" id="UP000029079">
    <property type="component" value="Chromosome"/>
</dbReference>
<comment type="catalytic activity">
    <reaction evidence="1">
        <text>4-amino-5-aminomethyl-2-methylpyrimidine + H2O = 4-amino-5-hydroxymethyl-2-methylpyrimidine + NH4(+)</text>
        <dbReference type="Rhea" id="RHEA:31799"/>
        <dbReference type="ChEBI" id="CHEBI:15377"/>
        <dbReference type="ChEBI" id="CHEBI:16892"/>
        <dbReference type="ChEBI" id="CHEBI:28938"/>
        <dbReference type="ChEBI" id="CHEBI:63416"/>
        <dbReference type="EC" id="3.5.99.2"/>
    </reaction>
</comment>
<name>A0A075U5X5_9LACO</name>
<evidence type="ECO:0000256" key="6">
    <source>
        <dbReference type="ARBA" id="ARBA00013647"/>
    </source>
</evidence>
<dbReference type="GO" id="GO:0009229">
    <property type="term" value="P:thiamine diphosphate biosynthetic process"/>
    <property type="evidence" value="ECO:0007669"/>
    <property type="project" value="UniProtKB-UniPathway"/>
</dbReference>
<dbReference type="STRING" id="759620.WS105_0576"/>
<dbReference type="OrthoDB" id="34166at2"/>
<feature type="domain" description="Thiaminase-2/PQQC" evidence="9">
    <location>
        <begin position="92"/>
        <end position="195"/>
    </location>
</feature>
<dbReference type="InterPro" id="IPR016084">
    <property type="entry name" value="Haem_Oase-like_multi-hlx"/>
</dbReference>
<sequence>MEQIQNKWMDRISQCRYVQGIQYNTLTQRQRNYYVAQDHYYLEIFGAAFDEVNRILDSLGLLSEVQSVDESDAHQALKPNDGWKQEVIGDVSKAYTGYIQEIMQTGDDLQKVLVMLPCLESYYLLAAGMKNDGETSDEYKGWIDYYTQSAYIGQVSRYRQGIVELVKGSRTEARITPADLQVYEQAYQHEYDFWEQCVV</sequence>
<dbReference type="SUPFAM" id="SSF48613">
    <property type="entry name" value="Heme oxygenase-like"/>
    <property type="match status" value="1"/>
</dbReference>
<accession>A0A075U5X5</accession>
<comment type="subunit">
    <text evidence="4">Homotetramer.</text>
</comment>
<dbReference type="KEGG" id="wct:WS74_0579"/>
<dbReference type="UniPathway" id="UPA00060"/>
<organism evidence="10 11">
    <name type="scientific">Weissella ceti</name>
    <dbReference type="NCBI Taxonomy" id="759620"/>
    <lineage>
        <taxon>Bacteria</taxon>
        <taxon>Bacillati</taxon>
        <taxon>Bacillota</taxon>
        <taxon>Bacilli</taxon>
        <taxon>Lactobacillales</taxon>
        <taxon>Lactobacillaceae</taxon>
        <taxon>Weissella</taxon>
    </lineage>
</organism>
<dbReference type="Pfam" id="PF03070">
    <property type="entry name" value="TENA_THI-4"/>
    <property type="match status" value="1"/>
</dbReference>
<evidence type="ECO:0000256" key="4">
    <source>
        <dbReference type="ARBA" id="ARBA00011881"/>
    </source>
</evidence>
<dbReference type="KEGG" id="wce:WS08_0578"/>
<evidence type="ECO:0000256" key="7">
    <source>
        <dbReference type="ARBA" id="ARBA00022977"/>
    </source>
</evidence>
<keyword evidence="11" id="KW-1185">Reference proteome</keyword>
<protein>
    <recommendedName>
        <fullName evidence="6">Aminopyrimidine aminohydrolase</fullName>
        <ecNumber evidence="5">3.5.99.2</ecNumber>
    </recommendedName>
</protein>
<comment type="pathway">
    <text evidence="2">Cofactor biosynthesis; thiamine diphosphate biosynthesis.</text>
</comment>
<evidence type="ECO:0000313" key="10">
    <source>
        <dbReference type="EMBL" id="AIM62831.1"/>
    </source>
</evidence>
<comment type="catalytic activity">
    <reaction evidence="8">
        <text>thiamine + H2O = 5-(2-hydroxyethyl)-4-methylthiazole + 4-amino-5-hydroxymethyl-2-methylpyrimidine + H(+)</text>
        <dbReference type="Rhea" id="RHEA:17509"/>
        <dbReference type="ChEBI" id="CHEBI:15377"/>
        <dbReference type="ChEBI" id="CHEBI:15378"/>
        <dbReference type="ChEBI" id="CHEBI:16892"/>
        <dbReference type="ChEBI" id="CHEBI:17957"/>
        <dbReference type="ChEBI" id="CHEBI:18385"/>
        <dbReference type="EC" id="3.5.99.2"/>
    </reaction>
</comment>
<dbReference type="AlphaFoldDB" id="A0A075U5X5"/>
<evidence type="ECO:0000313" key="11">
    <source>
        <dbReference type="Proteomes" id="UP000029079"/>
    </source>
</evidence>
<dbReference type="EC" id="3.5.99.2" evidence="5"/>
<evidence type="ECO:0000259" key="9">
    <source>
        <dbReference type="Pfam" id="PF03070"/>
    </source>
</evidence>
<evidence type="ECO:0000256" key="8">
    <source>
        <dbReference type="ARBA" id="ARBA00048337"/>
    </source>
</evidence>
<comment type="similarity">
    <text evidence="3">Belongs to the TenA family.</text>
</comment>
<dbReference type="RefSeq" id="WP_009765324.1">
    <property type="nucleotide sequence ID" value="NZ_CP009223.1"/>
</dbReference>
<dbReference type="GO" id="GO:0050334">
    <property type="term" value="F:thiaminase activity"/>
    <property type="evidence" value="ECO:0007669"/>
    <property type="project" value="UniProtKB-EC"/>
</dbReference>
<evidence type="ECO:0000256" key="2">
    <source>
        <dbReference type="ARBA" id="ARBA00004948"/>
    </source>
</evidence>
<gene>
    <name evidence="10" type="ORF">WS74_0579</name>
</gene>
<reference evidence="11" key="2">
    <citation type="submission" date="2014-08" db="EMBL/GenBank/DDBJ databases">
        <title>Complete genome of Weissella ceti strain WS74 isolated from diseased rainbow trout in Brazil.</title>
        <authorList>
            <person name="Figueiredo H.C.P."/>
            <person name="Leal C.A.G."/>
            <person name="Pereira F.L."/>
            <person name="Soares S.C."/>
            <person name="Dorella F.A."/>
            <person name="Carvalho A.F."/>
            <person name="Azevedo V.A.C."/>
        </authorList>
    </citation>
    <scope>NUCLEOTIDE SEQUENCE [LARGE SCALE GENOMIC DNA]</scope>
    <source>
        <strain evidence="11">WS74</strain>
    </source>
</reference>
<dbReference type="InterPro" id="IPR004305">
    <property type="entry name" value="Thiaminase-2/PQQC"/>
</dbReference>
<keyword evidence="7" id="KW-0784">Thiamine biosynthesis</keyword>
<evidence type="ECO:0000256" key="5">
    <source>
        <dbReference type="ARBA" id="ARBA00012684"/>
    </source>
</evidence>
<evidence type="ECO:0000256" key="1">
    <source>
        <dbReference type="ARBA" id="ARBA00001881"/>
    </source>
</evidence>
<dbReference type="EMBL" id="CP009223">
    <property type="protein sequence ID" value="AIM62831.1"/>
    <property type="molecule type" value="Genomic_DNA"/>
</dbReference>
<reference evidence="10 11" key="1">
    <citation type="journal article" date="2014" name="Genome Announc.">
        <title>Complete Genome Sequences of Fish Pathogenic Weissella ceti Strains WS74 and WS105.</title>
        <authorList>
            <person name="Figueiredo H.C."/>
            <person name="Leal C.A."/>
            <person name="Dorella F.A."/>
            <person name="Carvalho A.F."/>
            <person name="Soares S.C."/>
            <person name="Pereira F.L."/>
            <person name="Azevedo V.A."/>
        </authorList>
    </citation>
    <scope>NUCLEOTIDE SEQUENCE [LARGE SCALE GENOMIC DNA]</scope>
    <source>
        <strain evidence="10 11">WS74</strain>
    </source>
</reference>
<dbReference type="KEGG" id="wci:WS105_0576"/>
<proteinExistence type="inferred from homology"/>
<dbReference type="PATRIC" id="fig|759620.7.peg.559"/>
<dbReference type="Gene3D" id="1.20.910.10">
    <property type="entry name" value="Heme oxygenase-like"/>
    <property type="match status" value="1"/>
</dbReference>
<evidence type="ECO:0000256" key="3">
    <source>
        <dbReference type="ARBA" id="ARBA00010264"/>
    </source>
</evidence>
<dbReference type="GO" id="GO:0009228">
    <property type="term" value="P:thiamine biosynthetic process"/>
    <property type="evidence" value="ECO:0007669"/>
    <property type="project" value="UniProtKB-KW"/>
</dbReference>